<accession>A0A8J2WWK8</accession>
<sequence length="255" mass="28524">MTDYAKWDKFAEDISDDDAPKTQLKLPKARAHSARAFPGRLIACVENVENAYPHYYDWTMINDGDDGDFVVLAHDPTQQQSIVSQNYKEGGTARFLLIHHFAGYYADPDVMPIVPIQQWLRRFDRDEPLQKEHLLVVGLSRPFRGDDGSPFELCGWCFASATEKHPVLLDAAGRPGTPSHALTSAVISHLQKWNPSALQKLPDSASKDGSHIRCSPGDVLVLPYRAFGFFPSEDKRLPGEPSRQRLVQKAARPSS</sequence>
<protein>
    <submittedName>
        <fullName evidence="2">Uncharacterized protein</fullName>
    </submittedName>
</protein>
<dbReference type="Gene3D" id="3.90.550.20">
    <property type="match status" value="1"/>
</dbReference>
<dbReference type="Proteomes" id="UP000789595">
    <property type="component" value="Unassembled WGS sequence"/>
</dbReference>
<evidence type="ECO:0000313" key="3">
    <source>
        <dbReference type="Proteomes" id="UP000789595"/>
    </source>
</evidence>
<comment type="caution">
    <text evidence="2">The sequence shown here is derived from an EMBL/GenBank/DDBJ whole genome shotgun (WGS) entry which is preliminary data.</text>
</comment>
<dbReference type="OrthoDB" id="409543at2759"/>
<proteinExistence type="predicted"/>
<feature type="region of interest" description="Disordered" evidence="1">
    <location>
        <begin position="235"/>
        <end position="255"/>
    </location>
</feature>
<evidence type="ECO:0000313" key="2">
    <source>
        <dbReference type="EMBL" id="CAH0364286.1"/>
    </source>
</evidence>
<organism evidence="2 3">
    <name type="scientific">Pelagomonas calceolata</name>
    <dbReference type="NCBI Taxonomy" id="35677"/>
    <lineage>
        <taxon>Eukaryota</taxon>
        <taxon>Sar</taxon>
        <taxon>Stramenopiles</taxon>
        <taxon>Ochrophyta</taxon>
        <taxon>Pelagophyceae</taxon>
        <taxon>Pelagomonadales</taxon>
        <taxon>Pelagomonadaceae</taxon>
        <taxon>Pelagomonas</taxon>
    </lineage>
</organism>
<keyword evidence="3" id="KW-1185">Reference proteome</keyword>
<dbReference type="EMBL" id="CAKKNE010000001">
    <property type="protein sequence ID" value="CAH0364286.1"/>
    <property type="molecule type" value="Genomic_DNA"/>
</dbReference>
<reference evidence="2" key="1">
    <citation type="submission" date="2021-11" db="EMBL/GenBank/DDBJ databases">
        <authorList>
            <consortium name="Genoscope - CEA"/>
            <person name="William W."/>
        </authorList>
    </citation>
    <scope>NUCLEOTIDE SEQUENCE</scope>
</reference>
<dbReference type="AlphaFoldDB" id="A0A8J2WWK8"/>
<gene>
    <name evidence="2" type="ORF">PECAL_1P06410</name>
</gene>
<evidence type="ECO:0000256" key="1">
    <source>
        <dbReference type="SAM" id="MobiDB-lite"/>
    </source>
</evidence>
<name>A0A8J2WWK8_9STRA</name>